<evidence type="ECO:0000256" key="4">
    <source>
        <dbReference type="SAM" id="SignalP"/>
    </source>
</evidence>
<keyword evidence="3 4" id="KW-0732">Signal</keyword>
<dbReference type="InterPro" id="IPR028082">
    <property type="entry name" value="Peripla_BP_I"/>
</dbReference>
<dbReference type="PANTHER" id="PTHR46847">
    <property type="entry name" value="D-ALLOSE-BINDING PERIPLASMIC PROTEIN-RELATED"/>
    <property type="match status" value="1"/>
</dbReference>
<proteinExistence type="inferred from homology"/>
<gene>
    <name evidence="6" type="ORF">SAMN04490187_4506</name>
</gene>
<feature type="chain" id="PRO_5011645121" evidence="4">
    <location>
        <begin position="28"/>
        <end position="317"/>
    </location>
</feature>
<dbReference type="GO" id="GO:0055085">
    <property type="term" value="P:transmembrane transport"/>
    <property type="evidence" value="ECO:0007669"/>
    <property type="project" value="UniProtKB-ARBA"/>
</dbReference>
<evidence type="ECO:0000259" key="5">
    <source>
        <dbReference type="Pfam" id="PF13407"/>
    </source>
</evidence>
<dbReference type="RefSeq" id="WP_159439186.1">
    <property type="nucleotide sequence ID" value="NZ_FNTC01000002.1"/>
</dbReference>
<accession>A0A1H4ST74</accession>
<sequence length="317" mass="33510">MKTNNKRRVLTAALATAFLMSNAPVFAAGEKIAVSFQTLSIPFFIFMHEQAVQEAKALDINLLVQDAQASSSKQSSDIENSLTQGAKAVVLTPNDVSALAPVINDVLDEKVPVIAVDRRVEGTSSAVPFVTADNVAGGRIMGEWVVKNMPKGANVVLITGQIGSTTAMDRAKGVHQALTAAGSNFKLVAEQSGEADRAKAMSVVENILTASAGTPPDVIICSTGDMTLGAVEAVRGMGLSNKIKIIGYDAYPEVLKSIKAGEITGIVEQSPSKQIRTALRLVVDNIRNGTKIESVTVQPFMVTQQNLDQAEQFSAIK</sequence>
<dbReference type="GO" id="GO:0030313">
    <property type="term" value="C:cell envelope"/>
    <property type="evidence" value="ECO:0007669"/>
    <property type="project" value="UniProtKB-SubCell"/>
</dbReference>
<dbReference type="EMBL" id="FNTC01000002">
    <property type="protein sequence ID" value="SEC47382.1"/>
    <property type="molecule type" value="Genomic_DNA"/>
</dbReference>
<name>A0A1H4ST74_PSEJE</name>
<dbReference type="InterPro" id="IPR025997">
    <property type="entry name" value="SBP_2_dom"/>
</dbReference>
<comment type="subcellular location">
    <subcellularLocation>
        <location evidence="1">Cell envelope</location>
    </subcellularLocation>
</comment>
<feature type="domain" description="Periplasmic binding protein" evidence="5">
    <location>
        <begin position="32"/>
        <end position="287"/>
    </location>
</feature>
<evidence type="ECO:0000256" key="2">
    <source>
        <dbReference type="ARBA" id="ARBA00007639"/>
    </source>
</evidence>
<dbReference type="PANTHER" id="PTHR46847:SF1">
    <property type="entry name" value="D-ALLOSE-BINDING PERIPLASMIC PROTEIN-RELATED"/>
    <property type="match status" value="1"/>
</dbReference>
<comment type="similarity">
    <text evidence="2">Belongs to the bacterial solute-binding protein 2 family.</text>
</comment>
<dbReference type="Gene3D" id="3.40.50.2300">
    <property type="match status" value="2"/>
</dbReference>
<dbReference type="Proteomes" id="UP000198542">
    <property type="component" value="Unassembled WGS sequence"/>
</dbReference>
<evidence type="ECO:0000313" key="6">
    <source>
        <dbReference type="EMBL" id="SEC47382.1"/>
    </source>
</evidence>
<dbReference type="GO" id="GO:0030246">
    <property type="term" value="F:carbohydrate binding"/>
    <property type="evidence" value="ECO:0007669"/>
    <property type="project" value="UniProtKB-ARBA"/>
</dbReference>
<dbReference type="SUPFAM" id="SSF53822">
    <property type="entry name" value="Periplasmic binding protein-like I"/>
    <property type="match status" value="1"/>
</dbReference>
<protein>
    <submittedName>
        <fullName evidence="6">Monosaccharide ABC transporter substrate-binding protein, CUT2 family</fullName>
    </submittedName>
</protein>
<keyword evidence="7" id="KW-1185">Reference proteome</keyword>
<dbReference type="Pfam" id="PF13407">
    <property type="entry name" value="Peripla_BP_4"/>
    <property type="match status" value="1"/>
</dbReference>
<evidence type="ECO:0000256" key="3">
    <source>
        <dbReference type="ARBA" id="ARBA00022729"/>
    </source>
</evidence>
<dbReference type="AlphaFoldDB" id="A0A1H4ST74"/>
<organism evidence="6 7">
    <name type="scientific">Pseudomonas jessenii</name>
    <dbReference type="NCBI Taxonomy" id="77298"/>
    <lineage>
        <taxon>Bacteria</taxon>
        <taxon>Pseudomonadati</taxon>
        <taxon>Pseudomonadota</taxon>
        <taxon>Gammaproteobacteria</taxon>
        <taxon>Pseudomonadales</taxon>
        <taxon>Pseudomonadaceae</taxon>
        <taxon>Pseudomonas</taxon>
    </lineage>
</organism>
<evidence type="ECO:0000256" key="1">
    <source>
        <dbReference type="ARBA" id="ARBA00004196"/>
    </source>
</evidence>
<feature type="signal peptide" evidence="4">
    <location>
        <begin position="1"/>
        <end position="27"/>
    </location>
</feature>
<evidence type="ECO:0000313" key="7">
    <source>
        <dbReference type="Proteomes" id="UP000198542"/>
    </source>
</evidence>
<reference evidence="7" key="1">
    <citation type="submission" date="2016-10" db="EMBL/GenBank/DDBJ databases">
        <authorList>
            <person name="Varghese N."/>
            <person name="Submissions S."/>
        </authorList>
    </citation>
    <scope>NUCLEOTIDE SEQUENCE [LARGE SCALE GENOMIC DNA]</scope>
    <source>
        <strain evidence="7">BS3660</strain>
    </source>
</reference>